<dbReference type="InterPro" id="IPR000504">
    <property type="entry name" value="RRM_dom"/>
</dbReference>
<reference evidence="4 5" key="1">
    <citation type="submission" date="2024-06" db="EMBL/GenBank/DDBJ databases">
        <title>Complete genome of Phlyctema vagabunda strain 19-DSS-EL-015.</title>
        <authorList>
            <person name="Fiorenzani C."/>
        </authorList>
    </citation>
    <scope>NUCLEOTIDE SEQUENCE [LARGE SCALE GENOMIC DNA]</scope>
    <source>
        <strain evidence="4 5">19-DSS-EL-015</strain>
    </source>
</reference>
<dbReference type="InterPro" id="IPR057596">
    <property type="entry name" value="RDRP_core"/>
</dbReference>
<keyword evidence="1 2" id="KW-0694">RNA-binding</keyword>
<protein>
    <recommendedName>
        <fullName evidence="2">RNA-dependent RNA polymerase</fullName>
        <ecNumber evidence="2">2.7.7.48</ecNumber>
    </recommendedName>
</protein>
<dbReference type="EMBL" id="JBFCZG010000007">
    <property type="protein sequence ID" value="KAL3420212.1"/>
    <property type="molecule type" value="Genomic_DNA"/>
</dbReference>
<comment type="catalytic activity">
    <reaction evidence="2">
        <text>RNA(n) + a ribonucleoside 5'-triphosphate = RNA(n+1) + diphosphate</text>
        <dbReference type="Rhea" id="RHEA:21248"/>
        <dbReference type="Rhea" id="RHEA-COMP:14527"/>
        <dbReference type="Rhea" id="RHEA-COMP:17342"/>
        <dbReference type="ChEBI" id="CHEBI:33019"/>
        <dbReference type="ChEBI" id="CHEBI:61557"/>
        <dbReference type="ChEBI" id="CHEBI:140395"/>
        <dbReference type="EC" id="2.7.7.48"/>
    </reaction>
</comment>
<feature type="domain" description="RRM" evidence="3">
    <location>
        <begin position="19"/>
        <end position="67"/>
    </location>
</feature>
<dbReference type="Proteomes" id="UP001629113">
    <property type="component" value="Unassembled WGS sequence"/>
</dbReference>
<dbReference type="InterPro" id="IPR035979">
    <property type="entry name" value="RBD_domain_sf"/>
</dbReference>
<dbReference type="PANTHER" id="PTHR23079">
    <property type="entry name" value="RNA-DEPENDENT RNA POLYMERASE"/>
    <property type="match status" value="1"/>
</dbReference>
<name>A0ABR4PA76_9HELO</name>
<keyword evidence="5" id="KW-1185">Reference proteome</keyword>
<dbReference type="CDD" id="cd00590">
    <property type="entry name" value="RRM_SF"/>
    <property type="match status" value="1"/>
</dbReference>
<keyword evidence="2 4" id="KW-0696">RNA-directed RNA polymerase</keyword>
<gene>
    <name evidence="4" type="ORF">PVAG01_08711</name>
</gene>
<dbReference type="GO" id="GO:0003968">
    <property type="term" value="F:RNA-directed RNA polymerase activity"/>
    <property type="evidence" value="ECO:0007669"/>
    <property type="project" value="UniProtKB-KW"/>
</dbReference>
<dbReference type="PROSITE" id="PS50102">
    <property type="entry name" value="RRM"/>
    <property type="match status" value="1"/>
</dbReference>
<evidence type="ECO:0000313" key="5">
    <source>
        <dbReference type="Proteomes" id="UP001629113"/>
    </source>
</evidence>
<accession>A0ABR4PA76</accession>
<keyword evidence="2" id="KW-0548">Nucleotidyltransferase</keyword>
<dbReference type="InterPro" id="IPR007855">
    <property type="entry name" value="RDRP"/>
</dbReference>
<sequence>MAPTDLIRILHTWQKFPSLKLTVAGLPQEADARDLKRTFEGEGNIVYLSLFEDTTGSKNGRAVVRFSPAPLRNFWQTGHYKMILRGKQYSLHIRVTKTLGDHQVQSPSKSRRWYDERYKLWCDSLDFGVMLQSAIFMPLQNLQKITDREDLTFSIDLLRKRIVVEFTVPFRDPRHDGLPDPRATHTEGYLDRDSKFKFEVPFGLLKGINIYDVDTSRYALVFSVDSPPRVFKKAVEEEHTHTPGALSWSENDTWWRHCDIVYDPYRLKHTIVSLPKERPLIDIGRWKTYRFVFRRDQNAPAVFKGLRDALHDFNIDITEADIHSAPEHVATLWSTIDSSAVQDVQTKTTTYKSAGQRRDFTSDLLSLGQDGSTAYLPFEVRYQLEVCISRDIINEYNIGSDFVFKLAELARNDATKARTILEYVVEQDKRVYKPMSIFDDEDAFAYSPQTKIPRYCGYTRKATVTPTTLIFSSPTVETTNRITRHYAQENEEGRFLRVQFTDENFEGRINSNADRTGDDEVYTRVFRTLQNGIRIGDRHFEFLAFGNSQFRENGAYFYCPTEHLSCDDIRKWMGNFKHIRIPARYAARLGQCFSTTRAINGMSAPHLVKVPDIKRNGYNFTDGVGKISYFLAQMIAVELGLKIVPSAFQFRLGGCKGILVVSPEAKDKEVHIRESQQKFAATYNGLEIIRCSRFSCSALNRQTITILSALGVPDEVFLSMLAEQLAGYHEAMHDNNKALTLLARYIDDNHMTLSIASMILNGFMTERDPFVLSLLHLWRSWSIKLLKEKAKIIVEEGAFVLGCVDETDTLKGHSNPQNTRAYDSKDVTHLPEIFIQVPDRQDPTTYKVITGVCLVGRNPSLHPGDIRVVRAVDVEALHGLRDVVVFPQKGDRDIPSMCSGGDLDGDDFFVIWDEKLLPNEWNLAPMSYTAPTPVELRRSVKVDDLIKFFVKFMKNDALPTIAHNHLAQADFLTGAGGVKHAKCLELAELHSKAVDYVKTGLPAEMPKRLRIQKWPHFMEKKNKSKNKIYHSEAILGQLYDKVESVGFEPQYGVPFDRRILRAYKPENSILKAARQVKSQYDTAMRRIMAQQEIGTEFEVWTTFVLSKPRVGSDYKVQEDMDKITSAFKARFQVVCIERAGGKDFDVLGPFVAAMYRVTKEELDIALAECRAGKRKMIPKYMPLISFPWLFEKELARMATGQEAYGDIEELGALTFTTKKDTAASRARKAADTVEEDFIETEDGTKIHRGEELDLFSESGESGELSSIEDDSGDGLGGTYEGEIMNEDGPIREELIPEMTGTETAERRVDSKGNRAHVVNGDEGEVVPERTQVNDIAEVNMSGNNASGVRRCEGRIIPEFTQFNNIQADVGMGQGNSNGLEQVEKSIAIEGTRVGRGEQNVDLDGNSIYEEEQVEHEVILEGIGAESAMDRLARMLAS</sequence>
<dbReference type="PANTHER" id="PTHR23079:SF55">
    <property type="entry name" value="RNA-DIRECTED RNA POLYMERASE"/>
    <property type="match status" value="1"/>
</dbReference>
<evidence type="ECO:0000256" key="2">
    <source>
        <dbReference type="RuleBase" id="RU363098"/>
    </source>
</evidence>
<comment type="similarity">
    <text evidence="2">Belongs to the RdRP family.</text>
</comment>
<dbReference type="Pfam" id="PF00076">
    <property type="entry name" value="RRM_1"/>
    <property type="match status" value="1"/>
</dbReference>
<proteinExistence type="inferred from homology"/>
<keyword evidence="2" id="KW-0808">Transferase</keyword>
<organism evidence="4 5">
    <name type="scientific">Phlyctema vagabunda</name>
    <dbReference type="NCBI Taxonomy" id="108571"/>
    <lineage>
        <taxon>Eukaryota</taxon>
        <taxon>Fungi</taxon>
        <taxon>Dikarya</taxon>
        <taxon>Ascomycota</taxon>
        <taxon>Pezizomycotina</taxon>
        <taxon>Leotiomycetes</taxon>
        <taxon>Helotiales</taxon>
        <taxon>Dermateaceae</taxon>
        <taxon>Phlyctema</taxon>
    </lineage>
</organism>
<evidence type="ECO:0000313" key="4">
    <source>
        <dbReference type="EMBL" id="KAL3420212.1"/>
    </source>
</evidence>
<evidence type="ECO:0000256" key="1">
    <source>
        <dbReference type="PROSITE-ProRule" id="PRU00176"/>
    </source>
</evidence>
<comment type="caution">
    <text evidence="4">The sequence shown here is derived from an EMBL/GenBank/DDBJ whole genome shotgun (WGS) entry which is preliminary data.</text>
</comment>
<dbReference type="Pfam" id="PF05183">
    <property type="entry name" value="RdRP"/>
    <property type="match status" value="1"/>
</dbReference>
<dbReference type="EC" id="2.7.7.48" evidence="2"/>
<dbReference type="SUPFAM" id="SSF54928">
    <property type="entry name" value="RNA-binding domain, RBD"/>
    <property type="match status" value="1"/>
</dbReference>
<evidence type="ECO:0000259" key="3">
    <source>
        <dbReference type="PROSITE" id="PS50102"/>
    </source>
</evidence>